<evidence type="ECO:0000256" key="7">
    <source>
        <dbReference type="SAM" id="Phobius"/>
    </source>
</evidence>
<dbReference type="InterPro" id="IPR023090">
    <property type="entry name" value="UPF0702_alpha/beta_dom_sf"/>
</dbReference>
<keyword evidence="3" id="KW-1003">Cell membrane</keyword>
<keyword evidence="4 7" id="KW-0812">Transmembrane</keyword>
<comment type="similarity">
    <text evidence="2">Belongs to the UPF0702 family.</text>
</comment>
<organism evidence="10 11">
    <name type="scientific">Alkalibacterium gilvum</name>
    <dbReference type="NCBI Taxonomy" id="1130080"/>
    <lineage>
        <taxon>Bacteria</taxon>
        <taxon>Bacillati</taxon>
        <taxon>Bacillota</taxon>
        <taxon>Bacilli</taxon>
        <taxon>Lactobacillales</taxon>
        <taxon>Carnobacteriaceae</taxon>
        <taxon>Alkalibacterium</taxon>
    </lineage>
</organism>
<dbReference type="Pfam" id="PF04239">
    <property type="entry name" value="DUF421"/>
    <property type="match status" value="1"/>
</dbReference>
<dbReference type="Gene3D" id="3.30.240.20">
    <property type="entry name" value="bsu07140 like domains"/>
    <property type="match status" value="1"/>
</dbReference>
<dbReference type="STRING" id="1130080.SAMN04488113_102159"/>
<name>A0A1H6RDJ2_9LACT</name>
<evidence type="ECO:0000313" key="11">
    <source>
        <dbReference type="Proteomes" id="UP000198564"/>
    </source>
</evidence>
<feature type="transmembrane region" description="Helical" evidence="7">
    <location>
        <begin position="6"/>
        <end position="24"/>
    </location>
</feature>
<evidence type="ECO:0000256" key="5">
    <source>
        <dbReference type="ARBA" id="ARBA00022989"/>
    </source>
</evidence>
<feature type="transmembrane region" description="Helical" evidence="7">
    <location>
        <begin position="61"/>
        <end position="81"/>
    </location>
</feature>
<evidence type="ECO:0000256" key="3">
    <source>
        <dbReference type="ARBA" id="ARBA00022475"/>
    </source>
</evidence>
<dbReference type="InterPro" id="IPR048454">
    <property type="entry name" value="YetF_N"/>
</dbReference>
<keyword evidence="11" id="KW-1185">Reference proteome</keyword>
<dbReference type="OrthoDB" id="9793799at2"/>
<evidence type="ECO:0000259" key="9">
    <source>
        <dbReference type="Pfam" id="PF20730"/>
    </source>
</evidence>
<dbReference type="EMBL" id="FNYW01000002">
    <property type="protein sequence ID" value="SEI53918.1"/>
    <property type="molecule type" value="Genomic_DNA"/>
</dbReference>
<feature type="transmembrane region" description="Helical" evidence="7">
    <location>
        <begin position="36"/>
        <end position="55"/>
    </location>
</feature>
<reference evidence="11" key="1">
    <citation type="submission" date="2016-10" db="EMBL/GenBank/DDBJ databases">
        <authorList>
            <person name="Varghese N."/>
            <person name="Submissions S."/>
        </authorList>
    </citation>
    <scope>NUCLEOTIDE SEQUENCE [LARGE SCALE GENOMIC DNA]</scope>
    <source>
        <strain evidence="11">DSM 25751</strain>
    </source>
</reference>
<evidence type="ECO:0000313" key="10">
    <source>
        <dbReference type="EMBL" id="SEI53918.1"/>
    </source>
</evidence>
<protein>
    <submittedName>
        <fullName evidence="10">Uncharacterized membrane protein YcaP, DUF421 family</fullName>
    </submittedName>
</protein>
<dbReference type="Pfam" id="PF20730">
    <property type="entry name" value="YetF_N"/>
    <property type="match status" value="1"/>
</dbReference>
<sequence>MTTKQMIVLFFSALISYCVIFLVIRLSGKRTLSKMNAFDFIITVTMGAVFGSTLLNYQTKLVQGIYVIALLLLFQFTTSLLSSHFSLMESFLRAQPSLLYYKGMYKDRILKKERISRAEVVQVVREHGIGKMEDVEAVVLEPNGSLSVIKVQAESKQPLDTLENLKN</sequence>
<dbReference type="Proteomes" id="UP000198564">
    <property type="component" value="Unassembled WGS sequence"/>
</dbReference>
<evidence type="ECO:0000256" key="2">
    <source>
        <dbReference type="ARBA" id="ARBA00006448"/>
    </source>
</evidence>
<evidence type="ECO:0000256" key="6">
    <source>
        <dbReference type="ARBA" id="ARBA00023136"/>
    </source>
</evidence>
<dbReference type="RefSeq" id="WP_091632468.1">
    <property type="nucleotide sequence ID" value="NZ_FNYW01000002.1"/>
</dbReference>
<proteinExistence type="inferred from homology"/>
<dbReference type="PANTHER" id="PTHR34582">
    <property type="entry name" value="UPF0702 TRANSMEMBRANE PROTEIN YCAP"/>
    <property type="match status" value="1"/>
</dbReference>
<dbReference type="InterPro" id="IPR007353">
    <property type="entry name" value="DUF421"/>
</dbReference>
<evidence type="ECO:0000259" key="8">
    <source>
        <dbReference type="Pfam" id="PF04239"/>
    </source>
</evidence>
<dbReference type="GO" id="GO:0005886">
    <property type="term" value="C:plasma membrane"/>
    <property type="evidence" value="ECO:0007669"/>
    <property type="project" value="UniProtKB-SubCell"/>
</dbReference>
<dbReference type="AlphaFoldDB" id="A0A1H6RDJ2"/>
<evidence type="ECO:0000256" key="1">
    <source>
        <dbReference type="ARBA" id="ARBA00004651"/>
    </source>
</evidence>
<gene>
    <name evidence="10" type="ORF">SAMN04488113_102159</name>
</gene>
<evidence type="ECO:0000256" key="4">
    <source>
        <dbReference type="ARBA" id="ARBA00022692"/>
    </source>
</evidence>
<keyword evidence="5 7" id="KW-1133">Transmembrane helix</keyword>
<feature type="domain" description="YetF C-terminal" evidence="8">
    <location>
        <begin position="84"/>
        <end position="155"/>
    </location>
</feature>
<comment type="subcellular location">
    <subcellularLocation>
        <location evidence="1">Cell membrane</location>
        <topology evidence="1">Multi-pass membrane protein</topology>
    </subcellularLocation>
</comment>
<dbReference type="PANTHER" id="PTHR34582:SF6">
    <property type="entry name" value="UPF0702 TRANSMEMBRANE PROTEIN YCAP"/>
    <property type="match status" value="1"/>
</dbReference>
<feature type="domain" description="YetF-like N-terminal transmembrane" evidence="9">
    <location>
        <begin position="13"/>
        <end position="75"/>
    </location>
</feature>
<accession>A0A1H6RDJ2</accession>
<keyword evidence="6 7" id="KW-0472">Membrane</keyword>